<sequence length="123" mass="13033">MRHTCVVVVIAAVASLVIPVQAEAQTRQREARQALGQGGPLVLRVTPRSFLDPGNVVPVGSINPGYTGYGQAQSYLRSPPYMQNNERFSGGGNLPDPVTNGPFVGSRNPFDPVDYAAPSGLAR</sequence>
<feature type="signal peptide" evidence="2">
    <location>
        <begin position="1"/>
        <end position="24"/>
    </location>
</feature>
<name>A0A512BWH6_9HYPH</name>
<organism evidence="3 4">
    <name type="scientific">Microvirga aerophila</name>
    <dbReference type="NCBI Taxonomy" id="670291"/>
    <lineage>
        <taxon>Bacteria</taxon>
        <taxon>Pseudomonadati</taxon>
        <taxon>Pseudomonadota</taxon>
        <taxon>Alphaproteobacteria</taxon>
        <taxon>Hyphomicrobiales</taxon>
        <taxon>Methylobacteriaceae</taxon>
        <taxon>Microvirga</taxon>
    </lineage>
</organism>
<evidence type="ECO:0000256" key="2">
    <source>
        <dbReference type="SAM" id="SignalP"/>
    </source>
</evidence>
<evidence type="ECO:0000256" key="1">
    <source>
        <dbReference type="SAM" id="MobiDB-lite"/>
    </source>
</evidence>
<dbReference type="AlphaFoldDB" id="A0A512BWH6"/>
<feature type="region of interest" description="Disordered" evidence="1">
    <location>
        <begin position="80"/>
        <end position="123"/>
    </location>
</feature>
<dbReference type="RefSeq" id="WP_114188120.1">
    <property type="nucleotide sequence ID" value="NZ_BJYU01000061.1"/>
</dbReference>
<keyword evidence="4" id="KW-1185">Reference proteome</keyword>
<reference evidence="3 4" key="1">
    <citation type="submission" date="2019-07" db="EMBL/GenBank/DDBJ databases">
        <title>Whole genome shotgun sequence of Microvirga aerophila NBRC 106136.</title>
        <authorList>
            <person name="Hosoyama A."/>
            <person name="Uohara A."/>
            <person name="Ohji S."/>
            <person name="Ichikawa N."/>
        </authorList>
    </citation>
    <scope>NUCLEOTIDE SEQUENCE [LARGE SCALE GENOMIC DNA]</scope>
    <source>
        <strain evidence="3 4">NBRC 106136</strain>
    </source>
</reference>
<evidence type="ECO:0000313" key="4">
    <source>
        <dbReference type="Proteomes" id="UP000321085"/>
    </source>
</evidence>
<keyword evidence="2" id="KW-0732">Signal</keyword>
<dbReference type="EMBL" id="BJYU01000061">
    <property type="protein sequence ID" value="GEO16313.1"/>
    <property type="molecule type" value="Genomic_DNA"/>
</dbReference>
<dbReference type="Proteomes" id="UP000321085">
    <property type="component" value="Unassembled WGS sequence"/>
</dbReference>
<dbReference type="OrthoDB" id="8019541at2"/>
<gene>
    <name evidence="3" type="ORF">MAE02_40090</name>
</gene>
<accession>A0A512BWH6</accession>
<proteinExistence type="predicted"/>
<feature type="chain" id="PRO_5022196769" evidence="2">
    <location>
        <begin position="25"/>
        <end position="123"/>
    </location>
</feature>
<evidence type="ECO:0000313" key="3">
    <source>
        <dbReference type="EMBL" id="GEO16313.1"/>
    </source>
</evidence>
<comment type="caution">
    <text evidence="3">The sequence shown here is derived from an EMBL/GenBank/DDBJ whole genome shotgun (WGS) entry which is preliminary data.</text>
</comment>
<protein>
    <submittedName>
        <fullName evidence="3">Uncharacterized protein</fullName>
    </submittedName>
</protein>